<keyword evidence="2" id="KW-0732">Signal</keyword>
<comment type="caution">
    <text evidence="3">The sequence shown here is derived from an EMBL/GenBank/DDBJ whole genome shotgun (WGS) entry which is preliminary data.</text>
</comment>
<sequence length="177" mass="17689">MRLIARTALVTAAAIPLAVGLPGSAGAAGQADVSYVFTANASSVTNTITNNSGSALTCLTALAPAPGGVLPPVEDVLRNGQQLGSSGEIQPGVTGQTVADIPDGPYVVLATCSRSDTDPAMWVSDYPGIEPTLAQFPMPGFTVQEASRVFTFPAGPTGQVPGSLPDLSSLFGSGSAN</sequence>
<dbReference type="EMBL" id="JAEMNV010000001">
    <property type="protein sequence ID" value="MBJ8337753.1"/>
    <property type="molecule type" value="Genomic_DNA"/>
</dbReference>
<protein>
    <recommendedName>
        <fullName evidence="5">Secreted protein</fullName>
    </recommendedName>
</protein>
<organism evidence="3 4">
    <name type="scientific">Antrihabitans stalagmiti</name>
    <dbReference type="NCBI Taxonomy" id="2799499"/>
    <lineage>
        <taxon>Bacteria</taxon>
        <taxon>Bacillati</taxon>
        <taxon>Actinomycetota</taxon>
        <taxon>Actinomycetes</taxon>
        <taxon>Mycobacteriales</taxon>
        <taxon>Nocardiaceae</taxon>
        <taxon>Antrihabitans</taxon>
    </lineage>
</organism>
<name>A0A934NM41_9NOCA</name>
<evidence type="ECO:0000313" key="3">
    <source>
        <dbReference type="EMBL" id="MBJ8337753.1"/>
    </source>
</evidence>
<accession>A0A934NM41</accession>
<evidence type="ECO:0000313" key="4">
    <source>
        <dbReference type="Proteomes" id="UP000655868"/>
    </source>
</evidence>
<evidence type="ECO:0008006" key="5">
    <source>
        <dbReference type="Google" id="ProtNLM"/>
    </source>
</evidence>
<reference evidence="3" key="1">
    <citation type="submission" date="2020-12" db="EMBL/GenBank/DDBJ databases">
        <title>Antrihabitans popcorni sp. nov. and Antrihabitans auranticaus sp. nov., isolated from a larva cave.</title>
        <authorList>
            <person name="Lee S.D."/>
            <person name="Kim I.S."/>
        </authorList>
    </citation>
    <scope>NUCLEOTIDE SEQUENCE</scope>
    <source>
        <strain evidence="3">YC3-6</strain>
    </source>
</reference>
<feature type="signal peptide" evidence="2">
    <location>
        <begin position="1"/>
        <end position="27"/>
    </location>
</feature>
<gene>
    <name evidence="3" type="ORF">JGU71_02530</name>
</gene>
<evidence type="ECO:0000256" key="2">
    <source>
        <dbReference type="SAM" id="SignalP"/>
    </source>
</evidence>
<feature type="region of interest" description="Disordered" evidence="1">
    <location>
        <begin position="156"/>
        <end position="177"/>
    </location>
</feature>
<feature type="chain" id="PRO_5036920956" description="Secreted protein" evidence="2">
    <location>
        <begin position="28"/>
        <end position="177"/>
    </location>
</feature>
<dbReference type="Proteomes" id="UP000655868">
    <property type="component" value="Unassembled WGS sequence"/>
</dbReference>
<keyword evidence="4" id="KW-1185">Reference proteome</keyword>
<proteinExistence type="predicted"/>
<dbReference type="AlphaFoldDB" id="A0A934NM41"/>
<dbReference type="RefSeq" id="WP_199701628.1">
    <property type="nucleotide sequence ID" value="NZ_JAEMNV010000001.1"/>
</dbReference>
<evidence type="ECO:0000256" key="1">
    <source>
        <dbReference type="SAM" id="MobiDB-lite"/>
    </source>
</evidence>